<keyword evidence="2" id="KW-1185">Reference proteome</keyword>
<sequence length="60" mass="7134">MTYHQLLNSFNLEQLKDIARQYTPDARGYVYKWNDKNKIIDYIVERSMSLSEKGSVFVTD</sequence>
<dbReference type="RefSeq" id="WP_169295812.1">
    <property type="nucleotide sequence ID" value="NZ_JABBNI010000001.1"/>
</dbReference>
<reference evidence="1 2" key="1">
    <citation type="submission" date="2020-04" db="EMBL/GenBank/DDBJ databases">
        <authorList>
            <person name="Doyle D.A."/>
        </authorList>
    </citation>
    <scope>NUCLEOTIDE SEQUENCE [LARGE SCALE GENOMIC DNA]</scope>
    <source>
        <strain evidence="1 2">P21</strain>
    </source>
</reference>
<evidence type="ECO:0000313" key="2">
    <source>
        <dbReference type="Proteomes" id="UP000537131"/>
    </source>
</evidence>
<dbReference type="Proteomes" id="UP000537131">
    <property type="component" value="Unassembled WGS sequence"/>
</dbReference>
<accession>A0A7Y0HKR7</accession>
<proteinExistence type="predicted"/>
<dbReference type="AlphaFoldDB" id="A0A7Y0HKR7"/>
<gene>
    <name evidence="1" type="ORF">HBE96_00475</name>
</gene>
<protein>
    <submittedName>
        <fullName evidence="1">Uncharacterized protein</fullName>
    </submittedName>
</protein>
<organism evidence="1 2">
    <name type="scientific">Clostridium muellerianum</name>
    <dbReference type="NCBI Taxonomy" id="2716538"/>
    <lineage>
        <taxon>Bacteria</taxon>
        <taxon>Bacillati</taxon>
        <taxon>Bacillota</taxon>
        <taxon>Clostridia</taxon>
        <taxon>Eubacteriales</taxon>
        <taxon>Clostridiaceae</taxon>
        <taxon>Clostridium</taxon>
    </lineage>
</organism>
<comment type="caution">
    <text evidence="1">The sequence shown here is derived from an EMBL/GenBank/DDBJ whole genome shotgun (WGS) entry which is preliminary data.</text>
</comment>
<evidence type="ECO:0000313" key="1">
    <source>
        <dbReference type="EMBL" id="NMM61199.1"/>
    </source>
</evidence>
<name>A0A7Y0HKR7_9CLOT</name>
<reference evidence="1 2" key="2">
    <citation type="submission" date="2020-06" db="EMBL/GenBank/DDBJ databases">
        <title>Complete Genome Sequence of Clostridium muelleri sp. nov. P21T, an Acid-Alcohol Producing Acetogen Isolated from Old Hay.</title>
        <authorList>
            <person name="Duncan K.E."/>
            <person name="Tanner R.S."/>
        </authorList>
    </citation>
    <scope>NUCLEOTIDE SEQUENCE [LARGE SCALE GENOMIC DNA]</scope>
    <source>
        <strain evidence="1 2">P21</strain>
    </source>
</reference>
<dbReference type="EMBL" id="JABBNI010000001">
    <property type="protein sequence ID" value="NMM61199.1"/>
    <property type="molecule type" value="Genomic_DNA"/>
</dbReference>